<keyword evidence="4 6" id="KW-1133">Transmembrane helix</keyword>
<accession>A0A0L0SBU2</accession>
<dbReference type="OMA" id="AYPAYIM"/>
<dbReference type="VEuPathDB" id="FungiDB:AMAG_05447"/>
<evidence type="ECO:0000256" key="2">
    <source>
        <dbReference type="ARBA" id="ARBA00007590"/>
    </source>
</evidence>
<dbReference type="PANTHER" id="PTHR12668:SF53">
    <property type="entry name" value="TMEM14 PROTEIN HOMOLOG YJR085C"/>
    <property type="match status" value="1"/>
</dbReference>
<comment type="subcellular location">
    <subcellularLocation>
        <location evidence="1">Membrane</location>
    </subcellularLocation>
</comment>
<dbReference type="EMBL" id="GG745335">
    <property type="protein sequence ID" value="KNE60008.1"/>
    <property type="molecule type" value="Genomic_DNA"/>
</dbReference>
<keyword evidence="5 6" id="KW-0472">Membrane</keyword>
<feature type="transmembrane region" description="Helical" evidence="6">
    <location>
        <begin position="29"/>
        <end position="47"/>
    </location>
</feature>
<dbReference type="PANTHER" id="PTHR12668">
    <property type="entry name" value="TRANSMEMBRANE PROTEIN 14, 15"/>
    <property type="match status" value="1"/>
</dbReference>
<proteinExistence type="inferred from homology"/>
<name>A0A0L0SBU2_ALLM3</name>
<keyword evidence="8" id="KW-1185">Reference proteome</keyword>
<evidence type="ECO:0000256" key="3">
    <source>
        <dbReference type="ARBA" id="ARBA00022692"/>
    </source>
</evidence>
<dbReference type="InterPro" id="IPR044890">
    <property type="entry name" value="TMEM14_sf"/>
</dbReference>
<dbReference type="eggNOG" id="KOG4267">
    <property type="taxonomic scope" value="Eukaryota"/>
</dbReference>
<sequence length="106" mass="11098">MSHHPAYTLSALCAIGGTVGFLRQRSRASLVAGLAFGALYGASGYLLQTNANYGTELALATSLVLTAAMGPRALRGKKPHTIAIGLSGLAGSAYYGKKWYEWTYGV</sequence>
<dbReference type="Pfam" id="PF03647">
    <property type="entry name" value="Tmemb_14"/>
    <property type="match status" value="1"/>
</dbReference>
<feature type="transmembrane region" description="Helical" evidence="6">
    <location>
        <begin position="53"/>
        <end position="70"/>
    </location>
</feature>
<dbReference type="InterPro" id="IPR005349">
    <property type="entry name" value="TMEM14"/>
</dbReference>
<reference evidence="8" key="2">
    <citation type="submission" date="2009-11" db="EMBL/GenBank/DDBJ databases">
        <title>The Genome Sequence of Allomyces macrogynus strain ATCC 38327.</title>
        <authorList>
            <consortium name="The Broad Institute Genome Sequencing Platform"/>
            <person name="Russ C."/>
            <person name="Cuomo C."/>
            <person name="Shea T."/>
            <person name="Young S.K."/>
            <person name="Zeng Q."/>
            <person name="Koehrsen M."/>
            <person name="Haas B."/>
            <person name="Borodovsky M."/>
            <person name="Guigo R."/>
            <person name="Alvarado L."/>
            <person name="Berlin A."/>
            <person name="Borenstein D."/>
            <person name="Chen Z."/>
            <person name="Engels R."/>
            <person name="Freedman E."/>
            <person name="Gellesch M."/>
            <person name="Goldberg J."/>
            <person name="Griggs A."/>
            <person name="Gujja S."/>
            <person name="Heiman D."/>
            <person name="Hepburn T."/>
            <person name="Howarth C."/>
            <person name="Jen D."/>
            <person name="Larson L."/>
            <person name="Lewis B."/>
            <person name="Mehta T."/>
            <person name="Park D."/>
            <person name="Pearson M."/>
            <person name="Roberts A."/>
            <person name="Saif S."/>
            <person name="Shenoy N."/>
            <person name="Sisk P."/>
            <person name="Stolte C."/>
            <person name="Sykes S."/>
            <person name="Walk T."/>
            <person name="White J."/>
            <person name="Yandava C."/>
            <person name="Burger G."/>
            <person name="Gray M.W."/>
            <person name="Holland P.W.H."/>
            <person name="King N."/>
            <person name="Lang F.B.F."/>
            <person name="Roger A.J."/>
            <person name="Ruiz-Trillo I."/>
            <person name="Lander E."/>
            <person name="Nusbaum C."/>
        </authorList>
    </citation>
    <scope>NUCLEOTIDE SEQUENCE [LARGE SCALE GENOMIC DNA]</scope>
    <source>
        <strain evidence="8">ATCC 38327</strain>
    </source>
</reference>
<dbReference type="Proteomes" id="UP000054350">
    <property type="component" value="Unassembled WGS sequence"/>
</dbReference>
<gene>
    <name evidence="7" type="ORF">AMAG_05447</name>
</gene>
<evidence type="ECO:0000256" key="1">
    <source>
        <dbReference type="ARBA" id="ARBA00004370"/>
    </source>
</evidence>
<evidence type="ECO:0000313" key="8">
    <source>
        <dbReference type="Proteomes" id="UP000054350"/>
    </source>
</evidence>
<protein>
    <submittedName>
        <fullName evidence="7">Uncharacterized protein</fullName>
    </submittedName>
</protein>
<feature type="transmembrane region" description="Helical" evidence="6">
    <location>
        <begin position="6"/>
        <end position="22"/>
    </location>
</feature>
<keyword evidence="3 6" id="KW-0812">Transmembrane</keyword>
<dbReference type="AlphaFoldDB" id="A0A0L0SBU2"/>
<evidence type="ECO:0000256" key="5">
    <source>
        <dbReference type="ARBA" id="ARBA00023136"/>
    </source>
</evidence>
<dbReference type="OrthoDB" id="5620at2759"/>
<dbReference type="GO" id="GO:0016020">
    <property type="term" value="C:membrane"/>
    <property type="evidence" value="ECO:0007669"/>
    <property type="project" value="UniProtKB-SubCell"/>
</dbReference>
<organism evidence="7 8">
    <name type="scientific">Allomyces macrogynus (strain ATCC 38327)</name>
    <name type="common">Allomyces javanicus var. macrogynus</name>
    <dbReference type="NCBI Taxonomy" id="578462"/>
    <lineage>
        <taxon>Eukaryota</taxon>
        <taxon>Fungi</taxon>
        <taxon>Fungi incertae sedis</taxon>
        <taxon>Blastocladiomycota</taxon>
        <taxon>Blastocladiomycetes</taxon>
        <taxon>Blastocladiales</taxon>
        <taxon>Blastocladiaceae</taxon>
        <taxon>Allomyces</taxon>
    </lineage>
</organism>
<evidence type="ECO:0000256" key="6">
    <source>
        <dbReference type="SAM" id="Phobius"/>
    </source>
</evidence>
<evidence type="ECO:0000256" key="4">
    <source>
        <dbReference type="ARBA" id="ARBA00022989"/>
    </source>
</evidence>
<reference evidence="7 8" key="1">
    <citation type="submission" date="2009-11" db="EMBL/GenBank/DDBJ databases">
        <title>Annotation of Allomyces macrogynus ATCC 38327.</title>
        <authorList>
            <consortium name="The Broad Institute Genome Sequencing Platform"/>
            <person name="Russ C."/>
            <person name="Cuomo C."/>
            <person name="Burger G."/>
            <person name="Gray M.W."/>
            <person name="Holland P.W.H."/>
            <person name="King N."/>
            <person name="Lang F.B.F."/>
            <person name="Roger A.J."/>
            <person name="Ruiz-Trillo I."/>
            <person name="Young S.K."/>
            <person name="Zeng Q."/>
            <person name="Gargeya S."/>
            <person name="Fitzgerald M."/>
            <person name="Haas B."/>
            <person name="Abouelleil A."/>
            <person name="Alvarado L."/>
            <person name="Arachchi H.M."/>
            <person name="Berlin A."/>
            <person name="Chapman S.B."/>
            <person name="Gearin G."/>
            <person name="Goldberg J."/>
            <person name="Griggs A."/>
            <person name="Gujja S."/>
            <person name="Hansen M."/>
            <person name="Heiman D."/>
            <person name="Howarth C."/>
            <person name="Larimer J."/>
            <person name="Lui A."/>
            <person name="MacDonald P.J.P."/>
            <person name="McCowen C."/>
            <person name="Montmayeur A."/>
            <person name="Murphy C."/>
            <person name="Neiman D."/>
            <person name="Pearson M."/>
            <person name="Priest M."/>
            <person name="Roberts A."/>
            <person name="Saif S."/>
            <person name="Shea T."/>
            <person name="Sisk P."/>
            <person name="Stolte C."/>
            <person name="Sykes S."/>
            <person name="Wortman J."/>
            <person name="Nusbaum C."/>
            <person name="Birren B."/>
        </authorList>
    </citation>
    <scope>NUCLEOTIDE SEQUENCE [LARGE SCALE GENOMIC DNA]</scope>
    <source>
        <strain evidence="7 8">ATCC 38327</strain>
    </source>
</reference>
<evidence type="ECO:0000313" key="7">
    <source>
        <dbReference type="EMBL" id="KNE60008.1"/>
    </source>
</evidence>
<comment type="similarity">
    <text evidence="2">Belongs to the TMEM14 family.</text>
</comment>
<dbReference type="Gene3D" id="1.10.10.1740">
    <property type="entry name" value="Transmembrane protein 14-like"/>
    <property type="match status" value="1"/>
</dbReference>